<dbReference type="Proteomes" id="UP000309174">
    <property type="component" value="Unassembled WGS sequence"/>
</dbReference>
<sequence>MAVEVQVAIKSVGVAVRSDGLLGEWVATLHDPAAGVDSTLMYPTPETLRAALVQEAERAERKRAWVR</sequence>
<dbReference type="EMBL" id="VCKW01000161">
    <property type="protein sequence ID" value="TMQ92546.1"/>
    <property type="molecule type" value="Genomic_DNA"/>
</dbReference>
<keyword evidence="2" id="KW-1185">Reference proteome</keyword>
<name>A0A5C4J6L7_9ACTN</name>
<evidence type="ECO:0000313" key="1">
    <source>
        <dbReference type="EMBL" id="TMQ92546.1"/>
    </source>
</evidence>
<evidence type="ECO:0000313" key="2">
    <source>
        <dbReference type="Proteomes" id="UP000309174"/>
    </source>
</evidence>
<gene>
    <name evidence="1" type="ORF">ETD83_27035</name>
</gene>
<comment type="caution">
    <text evidence="1">The sequence shown here is derived from an EMBL/GenBank/DDBJ whole genome shotgun (WGS) entry which is preliminary data.</text>
</comment>
<proteinExistence type="predicted"/>
<protein>
    <submittedName>
        <fullName evidence="1">Uncharacterized protein</fullName>
    </submittedName>
</protein>
<dbReference type="RefSeq" id="WP_138648023.1">
    <property type="nucleotide sequence ID" value="NZ_VCKW01000161.1"/>
</dbReference>
<dbReference type="AlphaFoldDB" id="A0A5C4J6L7"/>
<accession>A0A5C4J6L7</accession>
<reference evidence="1 2" key="1">
    <citation type="submission" date="2019-05" db="EMBL/GenBank/DDBJ databases">
        <title>Draft genome sequence of Actinomadura sp. 14C53.</title>
        <authorList>
            <person name="Saricaoglu S."/>
            <person name="Isik K."/>
        </authorList>
    </citation>
    <scope>NUCLEOTIDE SEQUENCE [LARGE SCALE GENOMIC DNA]</scope>
    <source>
        <strain evidence="1 2">14C53</strain>
    </source>
</reference>
<organism evidence="1 2">
    <name type="scientific">Actinomadura soli</name>
    <dbReference type="NCBI Taxonomy" id="2508997"/>
    <lineage>
        <taxon>Bacteria</taxon>
        <taxon>Bacillati</taxon>
        <taxon>Actinomycetota</taxon>
        <taxon>Actinomycetes</taxon>
        <taxon>Streptosporangiales</taxon>
        <taxon>Thermomonosporaceae</taxon>
        <taxon>Actinomadura</taxon>
    </lineage>
</organism>
<dbReference type="OrthoDB" id="3479897at2"/>